<reference evidence="1 2" key="1">
    <citation type="submission" date="2016-10" db="EMBL/GenBank/DDBJ databases">
        <title>The genome sequence of Colletotrichum fioriniae PJ7.</title>
        <authorList>
            <person name="Baroncelli R."/>
        </authorList>
    </citation>
    <scope>NUCLEOTIDE SEQUENCE [LARGE SCALE GENOMIC DNA]</scope>
    <source>
        <strain evidence="1">Col 31</strain>
    </source>
</reference>
<organism evidence="1 2">
    <name type="scientific">Colletotrichum melonis</name>
    <dbReference type="NCBI Taxonomy" id="1209925"/>
    <lineage>
        <taxon>Eukaryota</taxon>
        <taxon>Fungi</taxon>
        <taxon>Dikarya</taxon>
        <taxon>Ascomycota</taxon>
        <taxon>Pezizomycotina</taxon>
        <taxon>Sordariomycetes</taxon>
        <taxon>Hypocreomycetidae</taxon>
        <taxon>Glomerellales</taxon>
        <taxon>Glomerellaceae</taxon>
        <taxon>Colletotrichum</taxon>
        <taxon>Colletotrichum acutatum species complex</taxon>
    </lineage>
</organism>
<accession>A0AAI9U930</accession>
<dbReference type="EMBL" id="MLGG01000046">
    <property type="protein sequence ID" value="KAK1452085.1"/>
    <property type="molecule type" value="Genomic_DNA"/>
</dbReference>
<keyword evidence="2" id="KW-1185">Reference proteome</keyword>
<sequence length="201" mass="22009">WDGKGREGRRTRCHHRPFKHQPECHRQPNLEGLTPRMVGKGRHQTKDVPADAGRGAGAGLLRTLGADADADAVASCGQPGEGTVEMEPTCMPWNPKTLESQVPSSFLPTSLPSLPKFPSSLRWQGGRGSKESCCRWELGNGSPGAPLVSPVCTGSMMREKANIRLPTIRRPSSTNATIHHDIERTRLALDAWSPPYVRTRF</sequence>
<dbReference type="Proteomes" id="UP001239795">
    <property type="component" value="Unassembled WGS sequence"/>
</dbReference>
<comment type="caution">
    <text evidence="1">The sequence shown here is derived from an EMBL/GenBank/DDBJ whole genome shotgun (WGS) entry which is preliminary data.</text>
</comment>
<gene>
    <name evidence="1" type="ORF">CMEL01_06659</name>
</gene>
<evidence type="ECO:0000313" key="1">
    <source>
        <dbReference type="EMBL" id="KAK1452085.1"/>
    </source>
</evidence>
<proteinExistence type="predicted"/>
<name>A0AAI9U930_9PEZI</name>
<evidence type="ECO:0000313" key="2">
    <source>
        <dbReference type="Proteomes" id="UP001239795"/>
    </source>
</evidence>
<dbReference type="AlphaFoldDB" id="A0AAI9U930"/>
<protein>
    <submittedName>
        <fullName evidence="1">Uncharacterized protein</fullName>
    </submittedName>
</protein>
<feature type="non-terminal residue" evidence="1">
    <location>
        <position position="1"/>
    </location>
</feature>